<dbReference type="EMBL" id="JALIDZ010000004">
    <property type="protein sequence ID" value="MCT8972013.1"/>
    <property type="molecule type" value="Genomic_DNA"/>
</dbReference>
<organism evidence="2 3">
    <name type="scientific">Microbaculum marinisediminis</name>
    <dbReference type="NCBI Taxonomy" id="2931392"/>
    <lineage>
        <taxon>Bacteria</taxon>
        <taxon>Pseudomonadati</taxon>
        <taxon>Pseudomonadota</taxon>
        <taxon>Alphaproteobacteria</taxon>
        <taxon>Hyphomicrobiales</taxon>
        <taxon>Tepidamorphaceae</taxon>
        <taxon>Microbaculum</taxon>
    </lineage>
</organism>
<reference evidence="2 3" key="1">
    <citation type="submission" date="2022-04" db="EMBL/GenBank/DDBJ databases">
        <authorList>
            <person name="Ye Y.-Q."/>
            <person name="Du Z.-J."/>
        </authorList>
    </citation>
    <scope>NUCLEOTIDE SEQUENCE [LARGE SCALE GENOMIC DNA]</scope>
    <source>
        <strain evidence="2 3">A6E488</strain>
    </source>
</reference>
<protein>
    <submittedName>
        <fullName evidence="2">CpaD family pilus assembly protein</fullName>
    </submittedName>
</protein>
<sequence length="228" mass="24560">MPISYTARRVVMVALVGLPIAACQSDRVITGSVPTSVEQRYPIGVVPERVKLDLNATGTGLSRPDKAMVEEFVLGWRRQGTGGLEVMAPTGTANEAQAASVAEEVKAIAYAYGMPVESVHVVGYRTTQYTAPVRLAYERATATLECGAWPTNAGGDWRNLPYENFGCASQKNLAAMVEDPRDLNGPRSGTTPRDGQRRDTVYGKYRKGEDPSTIYNDAGTGQISEVAQ</sequence>
<feature type="compositionally biased region" description="Polar residues" evidence="1">
    <location>
        <begin position="213"/>
        <end position="228"/>
    </location>
</feature>
<evidence type="ECO:0000256" key="1">
    <source>
        <dbReference type="SAM" id="MobiDB-lite"/>
    </source>
</evidence>
<feature type="region of interest" description="Disordered" evidence="1">
    <location>
        <begin position="179"/>
        <end position="228"/>
    </location>
</feature>
<gene>
    <name evidence="2" type="ORF">MUB46_09120</name>
</gene>
<evidence type="ECO:0000313" key="2">
    <source>
        <dbReference type="EMBL" id="MCT8972013.1"/>
    </source>
</evidence>
<accession>A0AAW5R028</accession>
<name>A0AAW5R028_9HYPH</name>
<keyword evidence="3" id="KW-1185">Reference proteome</keyword>
<feature type="compositionally biased region" description="Basic and acidic residues" evidence="1">
    <location>
        <begin position="194"/>
        <end position="210"/>
    </location>
</feature>
<comment type="caution">
    <text evidence="2">The sequence shown here is derived from an EMBL/GenBank/DDBJ whole genome shotgun (WGS) entry which is preliminary data.</text>
</comment>
<dbReference type="InterPro" id="IPR019027">
    <property type="entry name" value="Pilus_biogenesis_CpaD-related"/>
</dbReference>
<dbReference type="NCBIfam" id="TIGR02522">
    <property type="entry name" value="pilus_cpaD"/>
    <property type="match status" value="1"/>
</dbReference>
<dbReference type="InterPro" id="IPR013361">
    <property type="entry name" value="Pilus_CpaD"/>
</dbReference>
<dbReference type="RefSeq" id="WP_261615592.1">
    <property type="nucleotide sequence ID" value="NZ_JALIDZ010000004.1"/>
</dbReference>
<proteinExistence type="predicted"/>
<evidence type="ECO:0000313" key="3">
    <source>
        <dbReference type="Proteomes" id="UP001320898"/>
    </source>
</evidence>
<dbReference type="Pfam" id="PF09476">
    <property type="entry name" value="Pilus_CpaD"/>
    <property type="match status" value="1"/>
</dbReference>
<dbReference type="Proteomes" id="UP001320898">
    <property type="component" value="Unassembled WGS sequence"/>
</dbReference>
<dbReference type="AlphaFoldDB" id="A0AAW5R028"/>